<name>A0A245ZRZ1_9SPHN</name>
<evidence type="ECO:0000256" key="2">
    <source>
        <dbReference type="SAM" id="Phobius"/>
    </source>
</evidence>
<evidence type="ECO:0000256" key="1">
    <source>
        <dbReference type="SAM" id="MobiDB-lite"/>
    </source>
</evidence>
<dbReference type="RefSeq" id="WP_088333152.1">
    <property type="nucleotide sequence ID" value="NZ_NBBJ01000001.1"/>
</dbReference>
<dbReference type="OrthoDB" id="7576454at2"/>
<protein>
    <submittedName>
        <fullName evidence="3">Uncharacterized protein</fullName>
    </submittedName>
</protein>
<dbReference type="Proteomes" id="UP000197783">
    <property type="component" value="Unassembled WGS sequence"/>
</dbReference>
<evidence type="ECO:0000313" key="4">
    <source>
        <dbReference type="Proteomes" id="UP000197783"/>
    </source>
</evidence>
<organism evidence="3 4">
    <name type="scientific">Sphingomonas mucosissima</name>
    <dbReference type="NCBI Taxonomy" id="370959"/>
    <lineage>
        <taxon>Bacteria</taxon>
        <taxon>Pseudomonadati</taxon>
        <taxon>Pseudomonadota</taxon>
        <taxon>Alphaproteobacteria</taxon>
        <taxon>Sphingomonadales</taxon>
        <taxon>Sphingomonadaceae</taxon>
        <taxon>Sphingomonas</taxon>
    </lineage>
</organism>
<keyword evidence="2" id="KW-1133">Transmembrane helix</keyword>
<dbReference type="AlphaFoldDB" id="A0A245ZRZ1"/>
<keyword evidence="2" id="KW-0812">Transmembrane</keyword>
<feature type="region of interest" description="Disordered" evidence="1">
    <location>
        <begin position="1"/>
        <end position="22"/>
    </location>
</feature>
<feature type="transmembrane region" description="Helical" evidence="2">
    <location>
        <begin position="27"/>
        <end position="46"/>
    </location>
</feature>
<sequence length="81" mass="8274">MTDERVTETSTPNTTIIERRSGGGSGMLIGLAVLLAVIVAAFFLFNQSKNEGMESRAITSAAQSVGDTAEKAGAAIDGAAK</sequence>
<keyword evidence="4" id="KW-1185">Reference proteome</keyword>
<reference evidence="3 4" key="1">
    <citation type="submission" date="2017-03" db="EMBL/GenBank/DDBJ databases">
        <title>Genome sequence of Sphingomonas mucosissima DSM 17494.</title>
        <authorList>
            <person name="Poehlein A."/>
            <person name="Wuebbeler J.H."/>
            <person name="Steinbuechel A."/>
            <person name="Daniel R."/>
        </authorList>
    </citation>
    <scope>NUCLEOTIDE SEQUENCE [LARGE SCALE GENOMIC DNA]</scope>
    <source>
        <strain evidence="3 4">DSM 17494</strain>
    </source>
</reference>
<evidence type="ECO:0000313" key="3">
    <source>
        <dbReference type="EMBL" id="OWK32505.1"/>
    </source>
</evidence>
<proteinExistence type="predicted"/>
<dbReference type="EMBL" id="NBBJ01000001">
    <property type="protein sequence ID" value="OWK32505.1"/>
    <property type="molecule type" value="Genomic_DNA"/>
</dbReference>
<keyword evidence="2" id="KW-0472">Membrane</keyword>
<gene>
    <name evidence="3" type="ORF">SPMU_08370</name>
</gene>
<accession>A0A245ZRZ1</accession>
<comment type="caution">
    <text evidence="3">The sequence shown here is derived from an EMBL/GenBank/DDBJ whole genome shotgun (WGS) entry which is preliminary data.</text>
</comment>